<dbReference type="PANTHER" id="PTHR43842:SF2">
    <property type="entry name" value="PROPIONYL-COA CARBOXYLASE BETA CHAIN, MITOCHONDRIAL"/>
    <property type="match status" value="1"/>
</dbReference>
<dbReference type="InterPro" id="IPR051047">
    <property type="entry name" value="AccD/PCCB"/>
</dbReference>
<name>A0A8J7TPT3_9BACT</name>
<dbReference type="GO" id="GO:0003989">
    <property type="term" value="F:acetyl-CoA carboxylase activity"/>
    <property type="evidence" value="ECO:0007669"/>
    <property type="project" value="UniProtKB-ARBA"/>
</dbReference>
<dbReference type="PROSITE" id="PS50989">
    <property type="entry name" value="COA_CT_CTER"/>
    <property type="match status" value="1"/>
</dbReference>
<protein>
    <submittedName>
        <fullName evidence="4">Acyl-CoA carboxylase subunit beta</fullName>
    </submittedName>
</protein>
<dbReference type="AlphaFoldDB" id="A0A8J7TPT3"/>
<accession>A0A8J7TPT3</accession>
<gene>
    <name evidence="4" type="ORF">J0M35_18430</name>
</gene>
<dbReference type="PROSITE" id="PS50980">
    <property type="entry name" value="COA_CT_NTER"/>
    <property type="match status" value="1"/>
</dbReference>
<dbReference type="InterPro" id="IPR011763">
    <property type="entry name" value="COA_CT_C"/>
</dbReference>
<dbReference type="Gene3D" id="3.90.226.10">
    <property type="entry name" value="2-enoyl-CoA Hydratase, Chain A, domain 1"/>
    <property type="match status" value="2"/>
</dbReference>
<sequence length="517" mass="56748">MEKQSLSPLEEMLTRRAKTEEVNVKAVESRHQKGILTARERVEALVDPGSFMEIDRYALHKCQEFGMADKKHYGDGVITGQATIDGKAVYLFAHDATFVGGALGEVFARKVCKVMDLAYQAGCPVIGLNESGGARIQEGVRSLAGYADIFYRNVKSSGVIPQISVIYGACAGGAVYSPAVTDFTIMVKDKSFMFVTGPEIVRTVTGEDVTLEELGGAMTHNRKSGVAQLLAEDEADSFHLTKRLLSFLPSNNLDPVPLNEDFNPPSEEECAELDAIVPVEATRPYDMHHVIERIFDDGDFFEISPHFAGNILTGFARLGGHSVGIVANQPRILAGCLDINASVKAARFVRFLDAFNIPVITFVDVPGYLPGTHQEYSGIIRHGAKLLYAYCEATVPKLTVITRKAYGGAFDVMGSKNVGGDFNFAWPTAEIAVVGAEAAVNLLYRKELKEDQSGERFKTMVSEFKNQFANPYIASQEGYIDDVIKPSETREKLLLALNVQKNKRVERPRRKHGNIPL</sequence>
<dbReference type="FunFam" id="3.90.226.10:FF:000016">
    <property type="entry name" value="Propionyl-CoA carboxylase, beta subunit"/>
    <property type="match status" value="1"/>
</dbReference>
<organism evidence="4 5">
    <name type="scientific">Candidatus Obscuribacter phosphatis</name>
    <dbReference type="NCBI Taxonomy" id="1906157"/>
    <lineage>
        <taxon>Bacteria</taxon>
        <taxon>Bacillati</taxon>
        <taxon>Candidatus Melainabacteria</taxon>
        <taxon>Candidatus Obscuribacterales</taxon>
        <taxon>Candidatus Obscuribacteraceae</taxon>
        <taxon>Candidatus Obscuribacter</taxon>
    </lineage>
</organism>
<dbReference type="InterPro" id="IPR011762">
    <property type="entry name" value="COA_CT_N"/>
</dbReference>
<evidence type="ECO:0000313" key="5">
    <source>
        <dbReference type="Proteomes" id="UP000664277"/>
    </source>
</evidence>
<comment type="caution">
    <text evidence="4">The sequence shown here is derived from an EMBL/GenBank/DDBJ whole genome shotgun (WGS) entry which is preliminary data.</text>
</comment>
<evidence type="ECO:0000313" key="4">
    <source>
        <dbReference type="EMBL" id="MBN8662353.1"/>
    </source>
</evidence>
<dbReference type="GO" id="GO:0015977">
    <property type="term" value="P:carbon fixation"/>
    <property type="evidence" value="ECO:0007669"/>
    <property type="project" value="UniProtKB-ARBA"/>
</dbReference>
<reference evidence="4" key="1">
    <citation type="submission" date="2021-02" db="EMBL/GenBank/DDBJ databases">
        <title>Genome-Resolved Metagenomics of a Microbial Community Performing Photosynthetic Biological Nutrient Removal.</title>
        <authorList>
            <person name="Mcdaniel E.A."/>
        </authorList>
    </citation>
    <scope>NUCLEOTIDE SEQUENCE</scope>
    <source>
        <strain evidence="4">UWPOB_OBS1</strain>
    </source>
</reference>
<feature type="domain" description="CoA carboxyltransferase C-terminal" evidence="3">
    <location>
        <begin position="265"/>
        <end position="501"/>
    </location>
</feature>
<dbReference type="InterPro" id="IPR034733">
    <property type="entry name" value="AcCoA_carboxyl_beta"/>
</dbReference>
<evidence type="ECO:0000259" key="2">
    <source>
        <dbReference type="PROSITE" id="PS50980"/>
    </source>
</evidence>
<dbReference type="GO" id="GO:0004658">
    <property type="term" value="F:propionyl-CoA carboxylase activity"/>
    <property type="evidence" value="ECO:0007669"/>
    <property type="project" value="UniProtKB-ARBA"/>
</dbReference>
<dbReference type="PANTHER" id="PTHR43842">
    <property type="entry name" value="PROPIONYL-COA CARBOXYLASE BETA CHAIN"/>
    <property type="match status" value="1"/>
</dbReference>
<dbReference type="Proteomes" id="UP000664277">
    <property type="component" value="Unassembled WGS sequence"/>
</dbReference>
<evidence type="ECO:0000256" key="1">
    <source>
        <dbReference type="ARBA" id="ARBA00006102"/>
    </source>
</evidence>
<dbReference type="SUPFAM" id="SSF52096">
    <property type="entry name" value="ClpP/crotonase"/>
    <property type="match status" value="2"/>
</dbReference>
<comment type="similarity">
    <text evidence="1">Belongs to the AccD/PCCB family.</text>
</comment>
<evidence type="ECO:0000259" key="3">
    <source>
        <dbReference type="PROSITE" id="PS50989"/>
    </source>
</evidence>
<proteinExistence type="inferred from homology"/>
<feature type="domain" description="CoA carboxyltransferase N-terminal" evidence="2">
    <location>
        <begin position="6"/>
        <end position="260"/>
    </location>
</feature>
<dbReference type="FunFam" id="3.90.226.10:FF:000017">
    <property type="entry name" value="Propionyl-CoA carboxylase subunit beta 5"/>
    <property type="match status" value="1"/>
</dbReference>
<dbReference type="GO" id="GO:0009317">
    <property type="term" value="C:acetyl-CoA carboxylase complex"/>
    <property type="evidence" value="ECO:0007669"/>
    <property type="project" value="TreeGrafter"/>
</dbReference>
<dbReference type="Pfam" id="PF01039">
    <property type="entry name" value="Carboxyl_trans"/>
    <property type="match status" value="1"/>
</dbReference>
<dbReference type="EMBL" id="JAFLCK010000036">
    <property type="protein sequence ID" value="MBN8662353.1"/>
    <property type="molecule type" value="Genomic_DNA"/>
</dbReference>
<dbReference type="InterPro" id="IPR029045">
    <property type="entry name" value="ClpP/crotonase-like_dom_sf"/>
</dbReference>